<evidence type="ECO:0000313" key="2">
    <source>
        <dbReference type="Proteomes" id="UP000680706"/>
    </source>
</evidence>
<accession>A0ABX8APJ8</accession>
<protein>
    <submittedName>
        <fullName evidence="1">DUF1778 domain-containing protein</fullName>
    </submittedName>
</protein>
<sequence length="110" mass="12317">MNATQEISTEKATFEESKRTERANIRLSKFEKETLTKAAELSGLNLSSFLIRAAMDVAVRIQETGEVPAMRVSNADIDFIRRENTKTGTVNRKLVRRAQSAMQARKKAAS</sequence>
<dbReference type="RefSeq" id="WP_075700447.1">
    <property type="nucleotide sequence ID" value="NZ_CP074126.1"/>
</dbReference>
<dbReference type="Proteomes" id="UP000680706">
    <property type="component" value="Chromosome"/>
</dbReference>
<dbReference type="InterPro" id="IPR053842">
    <property type="entry name" value="NikA-like"/>
</dbReference>
<evidence type="ECO:0000313" key="1">
    <source>
        <dbReference type="EMBL" id="QUS57029.1"/>
    </source>
</evidence>
<organism evidence="1 2">
    <name type="scientific">Pseudovibrio brasiliensis</name>
    <dbReference type="NCBI Taxonomy" id="1898042"/>
    <lineage>
        <taxon>Bacteria</taxon>
        <taxon>Pseudomonadati</taxon>
        <taxon>Pseudomonadota</taxon>
        <taxon>Alphaproteobacteria</taxon>
        <taxon>Hyphomicrobiales</taxon>
        <taxon>Stappiaceae</taxon>
        <taxon>Pseudovibrio</taxon>
    </lineage>
</organism>
<dbReference type="Gene3D" id="1.20.5.780">
    <property type="entry name" value="Single helix bin"/>
    <property type="match status" value="1"/>
</dbReference>
<name>A0ABX8APJ8_9HYPH</name>
<dbReference type="SUPFAM" id="SSF47598">
    <property type="entry name" value="Ribbon-helix-helix"/>
    <property type="match status" value="1"/>
</dbReference>
<reference evidence="1 2" key="1">
    <citation type="journal article" date="2021" name="Angew. Chem. Int. Ed. Engl.">
        <title>A novel family of nonribosomal peptides modulate collective behavior in Pseudovibrio bacteria isolated from marine sponges.</title>
        <authorList>
            <person name="Ioca L.P."/>
            <person name="Dai Y."/>
            <person name="Kunakom S."/>
            <person name="Diaz-Espinosa J."/>
            <person name="Krunic A."/>
            <person name="Crnkovic C.M."/>
            <person name="Orjala J."/>
            <person name="Sanchez L.M."/>
            <person name="Ferreira A.G."/>
            <person name="Berlinck R.G.S."/>
            <person name="Eustaquio A.S."/>
        </authorList>
    </citation>
    <scope>NUCLEOTIDE SEQUENCE [LARGE SCALE GENOMIC DNA]</scope>
    <source>
        <strain evidence="1 2">Ab134</strain>
    </source>
</reference>
<proteinExistence type="predicted"/>
<dbReference type="EMBL" id="CP074126">
    <property type="protein sequence ID" value="QUS57029.1"/>
    <property type="molecule type" value="Genomic_DNA"/>
</dbReference>
<gene>
    <name evidence="1" type="ORF">KGB56_06380</name>
</gene>
<dbReference type="Pfam" id="PF21983">
    <property type="entry name" value="NikA-like"/>
    <property type="match status" value="1"/>
</dbReference>
<dbReference type="InterPro" id="IPR010985">
    <property type="entry name" value="Ribbon_hlx_hlx"/>
</dbReference>
<keyword evidence="2" id="KW-1185">Reference proteome</keyword>